<dbReference type="Pfam" id="PF06985">
    <property type="entry name" value="HET"/>
    <property type="match status" value="1"/>
</dbReference>
<protein>
    <recommendedName>
        <fullName evidence="2">Heterokaryon incompatibility domain-containing protein</fullName>
    </recommendedName>
</protein>
<dbReference type="EMBL" id="CABFNO020001350">
    <property type="protein sequence ID" value="CAG9982915.1"/>
    <property type="molecule type" value="Genomic_DNA"/>
</dbReference>
<dbReference type="OrthoDB" id="47007at2759"/>
<gene>
    <name evidence="3" type="ORF">CBYS24578_00011190</name>
</gene>
<feature type="region of interest" description="Disordered" evidence="1">
    <location>
        <begin position="494"/>
        <end position="552"/>
    </location>
</feature>
<evidence type="ECO:0000313" key="4">
    <source>
        <dbReference type="Proteomes" id="UP000754883"/>
    </source>
</evidence>
<reference evidence="4" key="1">
    <citation type="submission" date="2019-06" db="EMBL/GenBank/DDBJ databases">
        <authorList>
            <person name="Broberg M."/>
        </authorList>
    </citation>
    <scope>NUCLEOTIDE SEQUENCE [LARGE SCALE GENOMIC DNA]</scope>
</reference>
<reference evidence="3 4" key="2">
    <citation type="submission" date="2021-10" db="EMBL/GenBank/DDBJ databases">
        <authorList>
            <person name="Piombo E."/>
        </authorList>
    </citation>
    <scope>NUCLEOTIDE SEQUENCE [LARGE SCALE GENOMIC DNA]</scope>
</reference>
<comment type="caution">
    <text evidence="3">The sequence shown here is derived from an EMBL/GenBank/DDBJ whole genome shotgun (WGS) entry which is preliminary data.</text>
</comment>
<proteinExistence type="predicted"/>
<dbReference type="PANTHER" id="PTHR33112:SF9">
    <property type="entry name" value="HETEROKARYON INCOMPATIBILITY DOMAIN-CONTAINING PROTEIN"/>
    <property type="match status" value="1"/>
</dbReference>
<feature type="domain" description="Heterokaryon incompatibility" evidence="2">
    <location>
        <begin position="162"/>
        <end position="310"/>
    </location>
</feature>
<dbReference type="Proteomes" id="UP000754883">
    <property type="component" value="Unassembled WGS sequence"/>
</dbReference>
<dbReference type="PANTHER" id="PTHR33112">
    <property type="entry name" value="DOMAIN PROTEIN, PUTATIVE-RELATED"/>
    <property type="match status" value="1"/>
</dbReference>
<keyword evidence="4" id="KW-1185">Reference proteome</keyword>
<dbReference type="AlphaFoldDB" id="A0A9N9U660"/>
<feature type="compositionally biased region" description="Low complexity" evidence="1">
    <location>
        <begin position="443"/>
        <end position="452"/>
    </location>
</feature>
<accession>A0A9N9U660</accession>
<organism evidence="3 4">
    <name type="scientific">Clonostachys byssicola</name>
    <dbReference type="NCBI Taxonomy" id="160290"/>
    <lineage>
        <taxon>Eukaryota</taxon>
        <taxon>Fungi</taxon>
        <taxon>Dikarya</taxon>
        <taxon>Ascomycota</taxon>
        <taxon>Pezizomycotina</taxon>
        <taxon>Sordariomycetes</taxon>
        <taxon>Hypocreomycetidae</taxon>
        <taxon>Hypocreales</taxon>
        <taxon>Bionectriaceae</taxon>
        <taxon>Clonostachys</taxon>
    </lineage>
</organism>
<evidence type="ECO:0000259" key="2">
    <source>
        <dbReference type="Pfam" id="PF06985"/>
    </source>
</evidence>
<dbReference type="InterPro" id="IPR010730">
    <property type="entry name" value="HET"/>
</dbReference>
<sequence>MKYSKLPQRGTGIPGENDWKEVPDLHASAARGCSYGEHECRYLSDFAWKLGGFHVLLPGDISDWDVFISHGNDQGKAHWYDKFLNQWARVHPYAISLKEPTGDTGSPEALKRLESWISRCTREHRQCGGIKETEMPRRLLKIENKDGGGLRLVETHGKFGKYACLSHRWCHETELASLKKTNLESFKREIPPHLVYPLLKDVIKVVAHCGLEYVWIDCMCIIQDDAVDWAREAVCMASIYMNAFITIAATGCENGANGLFRSPSGYQSWMIRKTRGRSVFTRPRHELPVHKTSGVAATSPLLSRGWVFQEFKLSKRIVHFMKEELIWECAEGRWCECEDGTFPTRDTRGGMIEFSTDTSDLPWDWAIEQYTRLDFTNSSDRLPAIGGVAKSHAQKTGNSYLAGLWIEELENDLLWVRIGKLKGRPKALQAPTWSWASISSAIAPAENPPNSKDSSESKPSKNSSESEPDGAGGQFRLAFQDIASASVVYLDHMGSPLEGPSTENDPLSNDLLPEDSVDESSVEDDSLDEQWSDDSQIGDIAESQNNNGDLSNRKMKIRGWSIQPVEGGDEYGCLEKSQLQVQAMTGEGLLFDKEEWRTSMKGPTLPTAHGTPDSWYMKVGKINFSVRPDYDFSQPGTYNIRSGSPATFMEIRRSIESAEGIVLRCVDQKHQIYERIGSFNHGIPEKVAARLLSQTTESYITIQ</sequence>
<feature type="region of interest" description="Disordered" evidence="1">
    <location>
        <begin position="443"/>
        <end position="473"/>
    </location>
</feature>
<name>A0A9N9U660_9HYPO</name>
<feature type="compositionally biased region" description="Acidic residues" evidence="1">
    <location>
        <begin position="512"/>
        <end position="532"/>
    </location>
</feature>
<evidence type="ECO:0000313" key="3">
    <source>
        <dbReference type="EMBL" id="CAG9982915.1"/>
    </source>
</evidence>
<evidence type="ECO:0000256" key="1">
    <source>
        <dbReference type="SAM" id="MobiDB-lite"/>
    </source>
</evidence>